<proteinExistence type="predicted"/>
<evidence type="ECO:0000313" key="1">
    <source>
        <dbReference type="EMBL" id="GAH47737.1"/>
    </source>
</evidence>
<accession>X1FRX3</accession>
<feature type="non-terminal residue" evidence="1">
    <location>
        <position position="1"/>
    </location>
</feature>
<gene>
    <name evidence="1" type="ORF">S03H2_39134</name>
</gene>
<comment type="caution">
    <text evidence="1">The sequence shown here is derived from an EMBL/GenBank/DDBJ whole genome shotgun (WGS) entry which is preliminary data.</text>
</comment>
<dbReference type="EMBL" id="BARU01024170">
    <property type="protein sequence ID" value="GAH47737.1"/>
    <property type="molecule type" value="Genomic_DNA"/>
</dbReference>
<protein>
    <submittedName>
        <fullName evidence="1">Uncharacterized protein</fullName>
    </submittedName>
</protein>
<reference evidence="1" key="1">
    <citation type="journal article" date="2014" name="Front. Microbiol.">
        <title>High frequency of phylogenetically diverse reductive dehalogenase-homologous genes in deep subseafloor sedimentary metagenomes.</title>
        <authorList>
            <person name="Kawai M."/>
            <person name="Futagami T."/>
            <person name="Toyoda A."/>
            <person name="Takaki Y."/>
            <person name="Nishi S."/>
            <person name="Hori S."/>
            <person name="Arai W."/>
            <person name="Tsubouchi T."/>
            <person name="Morono Y."/>
            <person name="Uchiyama I."/>
            <person name="Ito T."/>
            <person name="Fujiyama A."/>
            <person name="Inagaki F."/>
            <person name="Takami H."/>
        </authorList>
    </citation>
    <scope>NUCLEOTIDE SEQUENCE</scope>
    <source>
        <strain evidence="1">Expedition CK06-06</strain>
    </source>
</reference>
<dbReference type="AlphaFoldDB" id="X1FRX3"/>
<organism evidence="1">
    <name type="scientific">marine sediment metagenome</name>
    <dbReference type="NCBI Taxonomy" id="412755"/>
    <lineage>
        <taxon>unclassified sequences</taxon>
        <taxon>metagenomes</taxon>
        <taxon>ecological metagenomes</taxon>
    </lineage>
</organism>
<sequence length="35" mass="4087">IWKAIWGEDFNHIHSYSGYKRHTDCPSLNHQKCGG</sequence>
<name>X1FRX3_9ZZZZ</name>